<dbReference type="SUPFAM" id="SSF53474">
    <property type="entry name" value="alpha/beta-Hydrolases"/>
    <property type="match status" value="1"/>
</dbReference>
<evidence type="ECO:0000313" key="11">
    <source>
        <dbReference type="EMBL" id="MDQ0160078.1"/>
    </source>
</evidence>
<keyword evidence="4" id="KW-0720">Serine protease</keyword>
<accession>A0ABT9VGI3</accession>
<dbReference type="PROSITE" id="PS00708">
    <property type="entry name" value="PRO_ENDOPEP_SER"/>
    <property type="match status" value="1"/>
</dbReference>
<evidence type="ECO:0000259" key="10">
    <source>
        <dbReference type="Pfam" id="PF02897"/>
    </source>
</evidence>
<comment type="similarity">
    <text evidence="1">Belongs to the peptidase S9A family.</text>
</comment>
<dbReference type="GO" id="GO:0004177">
    <property type="term" value="F:aminopeptidase activity"/>
    <property type="evidence" value="ECO:0007669"/>
    <property type="project" value="UniProtKB-KW"/>
</dbReference>
<dbReference type="PRINTS" id="PR00862">
    <property type="entry name" value="PROLIGOPTASE"/>
</dbReference>
<keyword evidence="12" id="KW-1185">Reference proteome</keyword>
<sequence>MTNASSIRGKYTVDQFMSSETIVTVSVNDDNQTILYASDQSGVFNAHTVYVDGTNQTQVTHSIDESIFPITYLPNSYDFIFQQDHGGNEISHLYLYQTNGSITDLTPSENEKASFLQWDKNRDSFYYLSNKRDTRFFDLYQMHTSSWTAELVFENKDGLNVETVSPNGKQFAIQHTVTDNESNMYLYSVKDGLIQLNHQPGEAEFTPMMFSQDSSELYFITNETSEFLQLKKINLSTNNVTIVADENWNIEWARFSPQYSLLMYSYNDDAQNKLKVINQNSDDFQLPEFPDMNLVDMKLSHDERAITFLVNSSVAPTDLFGFTPSNTQLNRLTYAQHPEIQSNELVKAEIVRYESFDDLTIPAVYYEPHLNDNEKAPALVLVHGGPGGQATTDYIPLIQYLVNQGYAIIAVNNRGSSGYGKSFFKAADKQHGEIDLQDCIEAKKYLISTGRIDEERIGIMGGSYGGYMVLAALAFQPNSFKVGVDIFGVSNWERTLKEIPSWWESARQALYKKIGDPYHENDYIRSISPLFHADNIHKPLIVLQGANDPRVLKVESDEIVDEVKKNGVPVEYIVFEDEGHGFTKRTNQIMGYQTIKTFLDKHL</sequence>
<keyword evidence="5" id="KW-0007">Acetylation</keyword>
<dbReference type="InterPro" id="IPR002471">
    <property type="entry name" value="Pept_S9_AS"/>
</dbReference>
<dbReference type="InterPro" id="IPR001375">
    <property type="entry name" value="Peptidase_S9_cat"/>
</dbReference>
<dbReference type="Pfam" id="PF00326">
    <property type="entry name" value="Peptidase_S9"/>
    <property type="match status" value="1"/>
</dbReference>
<keyword evidence="11" id="KW-0031">Aminopeptidase</keyword>
<feature type="domain" description="Peptidase S9 prolyl oligopeptidase catalytic" evidence="9">
    <location>
        <begin position="398"/>
        <end position="603"/>
    </location>
</feature>
<dbReference type="RefSeq" id="WP_306977046.1">
    <property type="nucleotide sequence ID" value="NZ_JAUSTQ010000008.1"/>
</dbReference>
<dbReference type="PANTHER" id="PTHR42776">
    <property type="entry name" value="SERINE PEPTIDASE S9 FAMILY MEMBER"/>
    <property type="match status" value="1"/>
</dbReference>
<dbReference type="InterPro" id="IPR002470">
    <property type="entry name" value="Peptidase_S9A"/>
</dbReference>
<dbReference type="InterPro" id="IPR011042">
    <property type="entry name" value="6-blade_b-propeller_TolB-like"/>
</dbReference>
<dbReference type="EMBL" id="JAUSTQ010000008">
    <property type="protein sequence ID" value="MDQ0160078.1"/>
    <property type="molecule type" value="Genomic_DNA"/>
</dbReference>
<keyword evidence="3" id="KW-0378">Hydrolase</keyword>
<proteinExistence type="inferred from homology"/>
<name>A0ABT9VGI3_9BACI</name>
<dbReference type="Proteomes" id="UP001224359">
    <property type="component" value="Unassembled WGS sequence"/>
</dbReference>
<evidence type="ECO:0000256" key="4">
    <source>
        <dbReference type="ARBA" id="ARBA00022825"/>
    </source>
</evidence>
<evidence type="ECO:0000256" key="7">
    <source>
        <dbReference type="ARBA" id="ARBA00032596"/>
    </source>
</evidence>
<keyword evidence="2" id="KW-0645">Protease</keyword>
<dbReference type="InterPro" id="IPR029058">
    <property type="entry name" value="AB_hydrolase_fold"/>
</dbReference>
<evidence type="ECO:0000256" key="1">
    <source>
        <dbReference type="ARBA" id="ARBA00005228"/>
    </source>
</evidence>
<evidence type="ECO:0000256" key="3">
    <source>
        <dbReference type="ARBA" id="ARBA00022801"/>
    </source>
</evidence>
<dbReference type="Gene3D" id="2.120.10.30">
    <property type="entry name" value="TolB, C-terminal domain"/>
    <property type="match status" value="2"/>
</dbReference>
<reference evidence="11 12" key="1">
    <citation type="submission" date="2023-07" db="EMBL/GenBank/DDBJ databases">
        <title>Genomic Encyclopedia of Type Strains, Phase IV (KMG-IV): sequencing the most valuable type-strain genomes for metagenomic binning, comparative biology and taxonomic classification.</title>
        <authorList>
            <person name="Goeker M."/>
        </authorList>
    </citation>
    <scope>NUCLEOTIDE SEQUENCE [LARGE SCALE GENOMIC DNA]</scope>
    <source>
        <strain evidence="11 12">DSM 16460</strain>
    </source>
</reference>
<feature type="domain" description="Peptidase S9A N-terminal" evidence="10">
    <location>
        <begin position="80"/>
        <end position="329"/>
    </location>
</feature>
<dbReference type="PANTHER" id="PTHR42776:SF27">
    <property type="entry name" value="DIPEPTIDYL PEPTIDASE FAMILY MEMBER 6"/>
    <property type="match status" value="1"/>
</dbReference>
<comment type="function">
    <text evidence="8">This enzyme catalyzes the hydrolysis of the N-terminal peptide bond of an N-acetylated peptide to generate an N-acetylated amino acid and a peptide with a free N-terminus. It preferentially cleaves off Ac-Ala, Ac-Met and Ac-Ser. Also, involved in the degradation of oxidized and glycated proteins.</text>
</comment>
<dbReference type="Pfam" id="PF02897">
    <property type="entry name" value="Peptidase_S9_N"/>
    <property type="match status" value="1"/>
</dbReference>
<organism evidence="11 12">
    <name type="scientific">Alkalibacillus salilacus</name>
    <dbReference type="NCBI Taxonomy" id="284582"/>
    <lineage>
        <taxon>Bacteria</taxon>
        <taxon>Bacillati</taxon>
        <taxon>Bacillota</taxon>
        <taxon>Bacilli</taxon>
        <taxon>Bacillales</taxon>
        <taxon>Bacillaceae</taxon>
        <taxon>Alkalibacillus</taxon>
    </lineage>
</organism>
<evidence type="ECO:0000256" key="5">
    <source>
        <dbReference type="ARBA" id="ARBA00022990"/>
    </source>
</evidence>
<dbReference type="InterPro" id="IPR023302">
    <property type="entry name" value="Pept_S9A_N"/>
</dbReference>
<gene>
    <name evidence="11" type="ORF">J2S77_002079</name>
</gene>
<dbReference type="SUPFAM" id="SSF82171">
    <property type="entry name" value="DPP6 N-terminal domain-like"/>
    <property type="match status" value="1"/>
</dbReference>
<evidence type="ECO:0000256" key="6">
    <source>
        <dbReference type="ARBA" id="ARBA00032284"/>
    </source>
</evidence>
<protein>
    <recommendedName>
        <fullName evidence="7">Acyl-peptide hydrolase</fullName>
    </recommendedName>
    <alternativeName>
        <fullName evidence="6">Acylaminoacyl-peptidase</fullName>
    </alternativeName>
</protein>
<comment type="caution">
    <text evidence="11">The sequence shown here is derived from an EMBL/GenBank/DDBJ whole genome shotgun (WGS) entry which is preliminary data.</text>
</comment>
<evidence type="ECO:0000256" key="2">
    <source>
        <dbReference type="ARBA" id="ARBA00022670"/>
    </source>
</evidence>
<evidence type="ECO:0000256" key="8">
    <source>
        <dbReference type="ARBA" id="ARBA00045885"/>
    </source>
</evidence>
<dbReference type="Gene3D" id="3.40.50.1820">
    <property type="entry name" value="alpha/beta hydrolase"/>
    <property type="match status" value="1"/>
</dbReference>
<evidence type="ECO:0000259" key="9">
    <source>
        <dbReference type="Pfam" id="PF00326"/>
    </source>
</evidence>
<evidence type="ECO:0000313" key="12">
    <source>
        <dbReference type="Proteomes" id="UP001224359"/>
    </source>
</evidence>